<keyword evidence="2" id="KW-1185">Reference proteome</keyword>
<evidence type="ECO:0000313" key="2">
    <source>
        <dbReference type="Proteomes" id="UP000198427"/>
    </source>
</evidence>
<protein>
    <submittedName>
        <fullName evidence="1">Uncharacterized protein</fullName>
    </submittedName>
</protein>
<dbReference type="Proteomes" id="UP000198427">
    <property type="component" value="Unassembled WGS sequence"/>
</dbReference>
<accession>A0AA94ITU5</accession>
<organism evidence="1 2">
    <name type="scientific">Prevotella jejuni</name>
    <dbReference type="NCBI Taxonomy" id="1177574"/>
    <lineage>
        <taxon>Bacteria</taxon>
        <taxon>Pseudomonadati</taxon>
        <taxon>Bacteroidota</taxon>
        <taxon>Bacteroidia</taxon>
        <taxon>Bacteroidales</taxon>
        <taxon>Prevotellaceae</taxon>
        <taxon>Prevotella</taxon>
    </lineage>
</organism>
<dbReference type="EMBL" id="FZNZ01000012">
    <property type="protein sequence ID" value="SNR82436.1"/>
    <property type="molecule type" value="Genomic_DNA"/>
</dbReference>
<comment type="caution">
    <text evidence="1">The sequence shown here is derived from an EMBL/GenBank/DDBJ whole genome shotgun (WGS) entry which is preliminary data.</text>
</comment>
<evidence type="ECO:0000313" key="1">
    <source>
        <dbReference type="EMBL" id="SNR82436.1"/>
    </source>
</evidence>
<proteinExistence type="predicted"/>
<name>A0AA94ITU5_9BACT</name>
<sequence>MAFRTSIEPLVFFFSQNYTEEQKSQRCTETLRQPITQSISANVKGSGPSLSCSSFFSHRTTQTNRFHKGAQRR</sequence>
<reference evidence="1 2" key="1">
    <citation type="submission" date="2017-06" db="EMBL/GenBank/DDBJ databases">
        <authorList>
            <person name="Varghese N."/>
            <person name="Submissions S."/>
        </authorList>
    </citation>
    <scope>NUCLEOTIDE SEQUENCE [LARGE SCALE GENOMIC DNA]</scope>
    <source>
        <strain evidence="1 2">DSM 26989</strain>
    </source>
</reference>
<dbReference type="AlphaFoldDB" id="A0AA94ITU5"/>
<gene>
    <name evidence="1" type="ORF">SAMN06265364_11292</name>
</gene>